<evidence type="ECO:0000313" key="4">
    <source>
        <dbReference type="Proteomes" id="UP001162640"/>
    </source>
</evidence>
<dbReference type="Gene3D" id="1.25.40.10">
    <property type="entry name" value="Tetratricopeptide repeat domain"/>
    <property type="match status" value="2"/>
</dbReference>
<feature type="repeat" description="TPR" evidence="1">
    <location>
        <begin position="313"/>
        <end position="346"/>
    </location>
</feature>
<feature type="repeat" description="TPR" evidence="1">
    <location>
        <begin position="136"/>
        <end position="169"/>
    </location>
</feature>
<feature type="region of interest" description="Disordered" evidence="2">
    <location>
        <begin position="34"/>
        <end position="55"/>
    </location>
</feature>
<dbReference type="AlphaFoldDB" id="A0A9W7EHI6"/>
<keyword evidence="1" id="KW-0802">TPR repeat</keyword>
<reference evidence="4" key="1">
    <citation type="journal article" date="2023" name="Commun. Biol.">
        <title>Genome analysis of Parmales, the sister group of diatoms, reveals the evolutionary specialization of diatoms from phago-mixotrophs to photoautotrophs.</title>
        <authorList>
            <person name="Ban H."/>
            <person name="Sato S."/>
            <person name="Yoshikawa S."/>
            <person name="Yamada K."/>
            <person name="Nakamura Y."/>
            <person name="Ichinomiya M."/>
            <person name="Sato N."/>
            <person name="Blanc-Mathieu R."/>
            <person name="Endo H."/>
            <person name="Kuwata A."/>
            <person name="Ogata H."/>
        </authorList>
    </citation>
    <scope>NUCLEOTIDE SEQUENCE [LARGE SCALE GENOMIC DNA]</scope>
</reference>
<dbReference type="EMBL" id="BLQM01000261">
    <property type="protein sequence ID" value="GMH79143.1"/>
    <property type="molecule type" value="Genomic_DNA"/>
</dbReference>
<accession>A0A9W7EHI6</accession>
<evidence type="ECO:0000256" key="2">
    <source>
        <dbReference type="SAM" id="MobiDB-lite"/>
    </source>
</evidence>
<evidence type="ECO:0000256" key="1">
    <source>
        <dbReference type="PROSITE-ProRule" id="PRU00339"/>
    </source>
</evidence>
<dbReference type="SUPFAM" id="SSF48452">
    <property type="entry name" value="TPR-like"/>
    <property type="match status" value="2"/>
</dbReference>
<dbReference type="Pfam" id="PF13181">
    <property type="entry name" value="TPR_8"/>
    <property type="match status" value="2"/>
</dbReference>
<dbReference type="PANTHER" id="PTHR10098:SF108">
    <property type="entry name" value="TETRATRICOPEPTIDE REPEAT PROTEIN 28"/>
    <property type="match status" value="1"/>
</dbReference>
<protein>
    <submittedName>
        <fullName evidence="3">Uncharacterized protein</fullName>
    </submittedName>
</protein>
<dbReference type="PROSITE" id="PS50005">
    <property type="entry name" value="TPR"/>
    <property type="match status" value="2"/>
</dbReference>
<comment type="caution">
    <text evidence="3">The sequence shown here is derived from an EMBL/GenBank/DDBJ whole genome shotgun (WGS) entry which is preliminary data.</text>
</comment>
<name>A0A9W7EHI6_9STRA</name>
<dbReference type="SMART" id="SM00028">
    <property type="entry name" value="TPR"/>
    <property type="match status" value="4"/>
</dbReference>
<dbReference type="PANTHER" id="PTHR10098">
    <property type="entry name" value="RAPSYN-RELATED"/>
    <property type="match status" value="1"/>
</dbReference>
<evidence type="ECO:0000313" key="3">
    <source>
        <dbReference type="EMBL" id="GMH79143.1"/>
    </source>
</evidence>
<gene>
    <name evidence="3" type="ORF">TL16_g08048</name>
</gene>
<organism evidence="3 4">
    <name type="scientific">Triparma laevis f. inornata</name>
    <dbReference type="NCBI Taxonomy" id="1714386"/>
    <lineage>
        <taxon>Eukaryota</taxon>
        <taxon>Sar</taxon>
        <taxon>Stramenopiles</taxon>
        <taxon>Ochrophyta</taxon>
        <taxon>Bolidophyceae</taxon>
        <taxon>Parmales</taxon>
        <taxon>Triparmaceae</taxon>
        <taxon>Triparma</taxon>
    </lineage>
</organism>
<dbReference type="InterPro" id="IPR019734">
    <property type="entry name" value="TPR_rpt"/>
</dbReference>
<dbReference type="InterPro" id="IPR011990">
    <property type="entry name" value="TPR-like_helical_dom_sf"/>
</dbReference>
<sequence>MGRNAARAGRNPKTMADQEVDASAITQLADEFPQIDTSLRITPPENMNAPDRSDVMSKDEMLRRTAFSPDAFAQRPLFSSEQSSSKYLDDIDQMRRQNEASMREYSENHAAFKNQIRDYNTLAFSMKRAGNTEAEAAAYFCVGVTYDNMGRRKDAMKSYKKFLSLSKEIEDKVGECLAYNCMGICLMFQACPPNEAGPFESDTPLTENQIKLITSAAGYHQKHLEFSDDGGQYVSNTNIGLCQSLLGDNAASAKFHQDALRIAIRMQSFSGQSVAVGNLGLLSLRQSDLTTAKACLEQHLQLTQSLKCTNGECNAWFLLGKVATAEQDYEGAVKYFEQGKNVAESNGMIGMLKRITCSIGHVVGSSKLSEHLAGLVQNATKAAQKA</sequence>
<proteinExistence type="predicted"/>
<dbReference type="Proteomes" id="UP001162640">
    <property type="component" value="Unassembled WGS sequence"/>
</dbReference>